<protein>
    <submittedName>
        <fullName evidence="1">Uncharacterized protein</fullName>
    </submittedName>
</protein>
<sequence>MLLSIDIGIKNLSYCVFENKEIIDWGIIDLSDSEKCSCGNISTFIGTEPYCTKHKPKKSYILTKPIEKMKLIDFKKNKLFQKCNSLEECVSITENLSLLRNNKKNASTIDLIQVSRNIQKQFDIKWKDTLFDVVIIENQISPLASRMKTIQGMVTQYFVKTVPWIQYISSSNKLKHVKTKMTYQERKKEGIKQCEEGLTEKWRDFFSKTDKKDDLADCYLQGIWFIANKLENIK</sequence>
<dbReference type="SUPFAM" id="SSF53098">
    <property type="entry name" value="Ribonuclease H-like"/>
    <property type="match status" value="1"/>
</dbReference>
<proteinExistence type="predicted"/>
<organism evidence="1">
    <name type="scientific">viral metagenome</name>
    <dbReference type="NCBI Taxonomy" id="1070528"/>
    <lineage>
        <taxon>unclassified sequences</taxon>
        <taxon>metagenomes</taxon>
        <taxon>organismal metagenomes</taxon>
    </lineage>
</organism>
<name>A0A6C0HS05_9ZZZZ</name>
<dbReference type="InterPro" id="IPR036397">
    <property type="entry name" value="RNaseH_sf"/>
</dbReference>
<dbReference type="GO" id="GO:0003676">
    <property type="term" value="F:nucleic acid binding"/>
    <property type="evidence" value="ECO:0007669"/>
    <property type="project" value="InterPro"/>
</dbReference>
<dbReference type="AlphaFoldDB" id="A0A6C0HS05"/>
<accession>A0A6C0HS05</accession>
<dbReference type="InterPro" id="IPR012337">
    <property type="entry name" value="RNaseH-like_sf"/>
</dbReference>
<reference evidence="1" key="1">
    <citation type="journal article" date="2020" name="Nature">
        <title>Giant virus diversity and host interactions through global metagenomics.</title>
        <authorList>
            <person name="Schulz F."/>
            <person name="Roux S."/>
            <person name="Paez-Espino D."/>
            <person name="Jungbluth S."/>
            <person name="Walsh D.A."/>
            <person name="Denef V.J."/>
            <person name="McMahon K.D."/>
            <person name="Konstantinidis K.T."/>
            <person name="Eloe-Fadrosh E.A."/>
            <person name="Kyrpides N.C."/>
            <person name="Woyke T."/>
        </authorList>
    </citation>
    <scope>NUCLEOTIDE SEQUENCE</scope>
    <source>
        <strain evidence="1">GVMAG-M-3300023184-167</strain>
    </source>
</reference>
<evidence type="ECO:0000313" key="1">
    <source>
        <dbReference type="EMBL" id="QHT83224.1"/>
    </source>
</evidence>
<dbReference type="Gene3D" id="3.30.420.10">
    <property type="entry name" value="Ribonuclease H-like superfamily/Ribonuclease H"/>
    <property type="match status" value="2"/>
</dbReference>
<dbReference type="EMBL" id="MN740006">
    <property type="protein sequence ID" value="QHT83224.1"/>
    <property type="molecule type" value="Genomic_DNA"/>
</dbReference>